<evidence type="ECO:0000256" key="2">
    <source>
        <dbReference type="ARBA" id="ARBA00005179"/>
    </source>
</evidence>
<dbReference type="InterPro" id="IPR050364">
    <property type="entry name" value="Cytochrome_P450_fung"/>
</dbReference>
<dbReference type="InterPro" id="IPR001128">
    <property type="entry name" value="Cyt_P450"/>
</dbReference>
<dbReference type="CDD" id="cd11065">
    <property type="entry name" value="CYP64-like"/>
    <property type="match status" value="1"/>
</dbReference>
<keyword evidence="10" id="KW-0732">Signal</keyword>
<dbReference type="EMBL" id="JAACJL010000046">
    <property type="protein sequence ID" value="KAF4612954.1"/>
    <property type="molecule type" value="Genomic_DNA"/>
</dbReference>
<dbReference type="SUPFAM" id="SSF48264">
    <property type="entry name" value="Cytochrome P450"/>
    <property type="match status" value="1"/>
</dbReference>
<dbReference type="GO" id="GO:0005506">
    <property type="term" value="F:iron ion binding"/>
    <property type="evidence" value="ECO:0007669"/>
    <property type="project" value="InterPro"/>
</dbReference>
<evidence type="ECO:0000313" key="11">
    <source>
        <dbReference type="EMBL" id="KAF4612954.1"/>
    </source>
</evidence>
<evidence type="ECO:0000256" key="1">
    <source>
        <dbReference type="ARBA" id="ARBA00001971"/>
    </source>
</evidence>
<feature type="chain" id="PRO_5034168575" description="Cytochrome P450" evidence="10">
    <location>
        <begin position="18"/>
        <end position="497"/>
    </location>
</feature>
<proteinExistence type="inferred from homology"/>
<dbReference type="Pfam" id="PF00067">
    <property type="entry name" value="p450"/>
    <property type="match status" value="1"/>
</dbReference>
<dbReference type="Gene3D" id="1.10.630.10">
    <property type="entry name" value="Cytochrome P450"/>
    <property type="match status" value="1"/>
</dbReference>
<keyword evidence="12" id="KW-1185">Reference proteome</keyword>
<keyword evidence="8" id="KW-0503">Monooxygenase</keyword>
<keyword evidence="5 9" id="KW-0479">Metal-binding</keyword>
<feature type="signal peptide" evidence="10">
    <location>
        <begin position="1"/>
        <end position="17"/>
    </location>
</feature>
<dbReference type="AlphaFoldDB" id="A0A8H4QL88"/>
<dbReference type="GO" id="GO:0016705">
    <property type="term" value="F:oxidoreductase activity, acting on paired donors, with incorporation or reduction of molecular oxygen"/>
    <property type="evidence" value="ECO:0007669"/>
    <property type="project" value="InterPro"/>
</dbReference>
<dbReference type="PANTHER" id="PTHR46300:SF5">
    <property type="entry name" value="CYTOCHROME P450"/>
    <property type="match status" value="1"/>
</dbReference>
<evidence type="ECO:0008006" key="13">
    <source>
        <dbReference type="Google" id="ProtNLM"/>
    </source>
</evidence>
<evidence type="ECO:0000256" key="8">
    <source>
        <dbReference type="ARBA" id="ARBA00023033"/>
    </source>
</evidence>
<dbReference type="Proteomes" id="UP000521872">
    <property type="component" value="Unassembled WGS sequence"/>
</dbReference>
<evidence type="ECO:0000256" key="6">
    <source>
        <dbReference type="ARBA" id="ARBA00023002"/>
    </source>
</evidence>
<protein>
    <recommendedName>
        <fullName evidence="13">Cytochrome P450</fullName>
    </recommendedName>
</protein>
<organism evidence="11 12">
    <name type="scientific">Agrocybe pediades</name>
    <dbReference type="NCBI Taxonomy" id="84607"/>
    <lineage>
        <taxon>Eukaryota</taxon>
        <taxon>Fungi</taxon>
        <taxon>Dikarya</taxon>
        <taxon>Basidiomycota</taxon>
        <taxon>Agaricomycotina</taxon>
        <taxon>Agaricomycetes</taxon>
        <taxon>Agaricomycetidae</taxon>
        <taxon>Agaricales</taxon>
        <taxon>Agaricineae</taxon>
        <taxon>Strophariaceae</taxon>
        <taxon>Agrocybe</taxon>
    </lineage>
</organism>
<evidence type="ECO:0000256" key="3">
    <source>
        <dbReference type="ARBA" id="ARBA00010617"/>
    </source>
</evidence>
<accession>A0A8H4QL88</accession>
<dbReference type="GO" id="GO:0020037">
    <property type="term" value="F:heme binding"/>
    <property type="evidence" value="ECO:0007669"/>
    <property type="project" value="InterPro"/>
</dbReference>
<comment type="cofactor">
    <cofactor evidence="1 9">
        <name>heme</name>
        <dbReference type="ChEBI" id="CHEBI:30413"/>
    </cofactor>
</comment>
<keyword evidence="4 9" id="KW-0349">Heme</keyword>
<comment type="similarity">
    <text evidence="3">Belongs to the cytochrome P450 family.</text>
</comment>
<dbReference type="InterPro" id="IPR036396">
    <property type="entry name" value="Cyt_P450_sf"/>
</dbReference>
<feature type="binding site" description="axial binding residue" evidence="9">
    <location>
        <position position="433"/>
    </location>
    <ligand>
        <name>heme</name>
        <dbReference type="ChEBI" id="CHEBI:30413"/>
    </ligand>
    <ligandPart>
        <name>Fe</name>
        <dbReference type="ChEBI" id="CHEBI:18248"/>
    </ligandPart>
</feature>
<evidence type="ECO:0000256" key="9">
    <source>
        <dbReference type="PIRSR" id="PIRSR602401-1"/>
    </source>
</evidence>
<reference evidence="11 12" key="1">
    <citation type="submission" date="2019-12" db="EMBL/GenBank/DDBJ databases">
        <authorList>
            <person name="Floudas D."/>
            <person name="Bentzer J."/>
            <person name="Ahren D."/>
            <person name="Johansson T."/>
            <person name="Persson P."/>
            <person name="Tunlid A."/>
        </authorList>
    </citation>
    <scope>NUCLEOTIDE SEQUENCE [LARGE SCALE GENOMIC DNA]</scope>
    <source>
        <strain evidence="11 12">CBS 102.39</strain>
    </source>
</reference>
<comment type="pathway">
    <text evidence="2">Secondary metabolite biosynthesis.</text>
</comment>
<name>A0A8H4QL88_9AGAR</name>
<evidence type="ECO:0000256" key="10">
    <source>
        <dbReference type="SAM" id="SignalP"/>
    </source>
</evidence>
<sequence length="497" mass="56591">MWTTIATLAALLLLARWFRDRRSRRGYPLPPGPPLDPLIGHVRLIPAEHPEIFFYELSKTYGMAESLEAEYIAIPGRTMIIINSAKAAQELLERRIHSSRVFSDMYDLMGFGKVIAFLPYGKTLHMHRKMYNEYLSREKCLEYRQMQFEEAERLVDNIKQSPELFEDHLFVYATGTITRLVYGHAILTHDDKYLKIVRDIGNCMLQCPPPGSNLVDLIPIMKYMPSWFPGTYPATLARSFHPIVQRIYEYPVMDINDQLDKGIAHKSFLSTHLQGHREQGESYEYPLQEVKEAAPALYVAGVDTTFATSMIFILAMVLYPSVQATAQEEIDRILGEDATPTFDDRAGLPYVEYLVQEVYRWHNAAPTGIPHVSTEDDVYEGMFIPKGSILITNIRGITLDEDVYSNPHTFDPSRYARGEPYSSSHFGYGRRICSGRYFADASAWICIATILANFTISPIIGPDGKPVIPKEEFNTGLGKYVLLPTGMHVQILTRRNL</sequence>
<evidence type="ECO:0000256" key="5">
    <source>
        <dbReference type="ARBA" id="ARBA00022723"/>
    </source>
</evidence>
<dbReference type="PANTHER" id="PTHR46300">
    <property type="entry name" value="P450, PUTATIVE (EUROFUNG)-RELATED-RELATED"/>
    <property type="match status" value="1"/>
</dbReference>
<evidence type="ECO:0000256" key="7">
    <source>
        <dbReference type="ARBA" id="ARBA00023004"/>
    </source>
</evidence>
<keyword evidence="6" id="KW-0560">Oxidoreductase</keyword>
<gene>
    <name evidence="11" type="ORF">D9613_010702</name>
</gene>
<evidence type="ECO:0000256" key="4">
    <source>
        <dbReference type="ARBA" id="ARBA00022617"/>
    </source>
</evidence>
<dbReference type="GO" id="GO:0004497">
    <property type="term" value="F:monooxygenase activity"/>
    <property type="evidence" value="ECO:0007669"/>
    <property type="project" value="UniProtKB-KW"/>
</dbReference>
<evidence type="ECO:0000313" key="12">
    <source>
        <dbReference type="Proteomes" id="UP000521872"/>
    </source>
</evidence>
<keyword evidence="7 9" id="KW-0408">Iron</keyword>
<dbReference type="InterPro" id="IPR002401">
    <property type="entry name" value="Cyt_P450_E_grp-I"/>
</dbReference>
<comment type="caution">
    <text evidence="11">The sequence shown here is derived from an EMBL/GenBank/DDBJ whole genome shotgun (WGS) entry which is preliminary data.</text>
</comment>
<dbReference type="PRINTS" id="PR00463">
    <property type="entry name" value="EP450I"/>
</dbReference>